<dbReference type="Proteomes" id="UP001345013">
    <property type="component" value="Unassembled WGS sequence"/>
</dbReference>
<dbReference type="PANTHER" id="PTHR35585">
    <property type="entry name" value="HHE DOMAIN PROTEIN (AFU_ORTHOLOGUE AFUA_4G00730)"/>
    <property type="match status" value="1"/>
</dbReference>
<sequence>MCETISEGIGADHDNFDVYCDNIKSAQDDGEKVRWRSQPTWIVARHAISEAPTMYPAMEKYLGEEGVKL</sequence>
<dbReference type="PANTHER" id="PTHR35585:SF1">
    <property type="entry name" value="HHE DOMAIN PROTEIN (AFU_ORTHOLOGUE AFUA_4G00730)"/>
    <property type="match status" value="1"/>
</dbReference>
<comment type="caution">
    <text evidence="1">The sequence shown here is derived from an EMBL/GenBank/DDBJ whole genome shotgun (WGS) entry which is preliminary data.</text>
</comment>
<name>A0ABR0JX67_9EURO</name>
<evidence type="ECO:0000313" key="1">
    <source>
        <dbReference type="EMBL" id="KAK5077683.1"/>
    </source>
</evidence>
<protein>
    <submittedName>
        <fullName evidence="1">Uncharacterized protein</fullName>
    </submittedName>
</protein>
<evidence type="ECO:0000313" key="2">
    <source>
        <dbReference type="Proteomes" id="UP001345013"/>
    </source>
</evidence>
<gene>
    <name evidence="1" type="ORF">LTR24_009414</name>
</gene>
<organism evidence="1 2">
    <name type="scientific">Lithohypha guttulata</name>
    <dbReference type="NCBI Taxonomy" id="1690604"/>
    <lineage>
        <taxon>Eukaryota</taxon>
        <taxon>Fungi</taxon>
        <taxon>Dikarya</taxon>
        <taxon>Ascomycota</taxon>
        <taxon>Pezizomycotina</taxon>
        <taxon>Eurotiomycetes</taxon>
        <taxon>Chaetothyriomycetidae</taxon>
        <taxon>Chaetothyriales</taxon>
        <taxon>Trichomeriaceae</taxon>
        <taxon>Lithohypha</taxon>
    </lineage>
</organism>
<reference evidence="1 2" key="1">
    <citation type="submission" date="2023-08" db="EMBL/GenBank/DDBJ databases">
        <title>Black Yeasts Isolated from many extreme environments.</title>
        <authorList>
            <person name="Coleine C."/>
            <person name="Stajich J.E."/>
            <person name="Selbmann L."/>
        </authorList>
    </citation>
    <scope>NUCLEOTIDE SEQUENCE [LARGE SCALE GENOMIC DNA]</scope>
    <source>
        <strain evidence="1 2">CCFEE 5885</strain>
    </source>
</reference>
<keyword evidence="2" id="KW-1185">Reference proteome</keyword>
<proteinExistence type="predicted"/>
<dbReference type="EMBL" id="JAVRRG010000205">
    <property type="protein sequence ID" value="KAK5077683.1"/>
    <property type="molecule type" value="Genomic_DNA"/>
</dbReference>
<accession>A0ABR0JX67</accession>